<dbReference type="EMBL" id="KV749934">
    <property type="protein sequence ID" value="OCL07019.1"/>
    <property type="molecule type" value="Genomic_DNA"/>
</dbReference>
<evidence type="ECO:0000313" key="1">
    <source>
        <dbReference type="EMBL" id="OCL07019.1"/>
    </source>
</evidence>
<proteinExistence type="predicted"/>
<protein>
    <recommendedName>
        <fullName evidence="3">Fungal N-terminal domain-containing protein</fullName>
    </recommendedName>
</protein>
<organism evidence="1 2">
    <name type="scientific">Glonium stellatum</name>
    <dbReference type="NCBI Taxonomy" id="574774"/>
    <lineage>
        <taxon>Eukaryota</taxon>
        <taxon>Fungi</taxon>
        <taxon>Dikarya</taxon>
        <taxon>Ascomycota</taxon>
        <taxon>Pezizomycotina</taxon>
        <taxon>Dothideomycetes</taxon>
        <taxon>Pleosporomycetidae</taxon>
        <taxon>Gloniales</taxon>
        <taxon>Gloniaceae</taxon>
        <taxon>Glonium</taxon>
    </lineage>
</organism>
<dbReference type="Proteomes" id="UP000250140">
    <property type="component" value="Unassembled WGS sequence"/>
</dbReference>
<accession>A0A8E2JRP1</accession>
<dbReference type="AlphaFoldDB" id="A0A8E2JRP1"/>
<gene>
    <name evidence="1" type="ORF">AOQ84DRAFT_378075</name>
</gene>
<evidence type="ECO:0000313" key="2">
    <source>
        <dbReference type="Proteomes" id="UP000250140"/>
    </source>
</evidence>
<name>A0A8E2JRP1_9PEZI</name>
<dbReference type="OrthoDB" id="1577640at2759"/>
<evidence type="ECO:0008006" key="3">
    <source>
        <dbReference type="Google" id="ProtNLM"/>
    </source>
</evidence>
<sequence>MGDPFSVTGSAIGVVSLGLTLCSNIISYCQVWKGQDNEISHLAQRVEESRITLLLLEQRLPNFRLLDPTVTNQIQISLLSCRDSIADINPIIAGFTRAQDDENLIGKLQKHKKKLLFPFKKDGLQNLSDTLSQFQTNLHAVVQLLQLETLSRQSNAITKLHALSAHTANEVQSVSERVEALNKSFTQLIAKLDSLAVFDLRDPFSGRVDTASCSASRTKLHFSTIQRRGDESVSLCACPPSVMSFIFHRIFPAFSLLYIDKNGHVHNDRCLMWKSRSRARTAIITISFFGRIYSGSFNLMTSHLSGEHRMTINPSLTVKATIKSDALAFRLIDEALCRLMNTSTVITEDFMNAYFV</sequence>
<keyword evidence="2" id="KW-1185">Reference proteome</keyword>
<reference evidence="1 2" key="1">
    <citation type="journal article" date="2016" name="Nat. Commun.">
        <title>Ectomycorrhizal ecology is imprinted in the genome of the dominant symbiotic fungus Cenococcum geophilum.</title>
        <authorList>
            <consortium name="DOE Joint Genome Institute"/>
            <person name="Peter M."/>
            <person name="Kohler A."/>
            <person name="Ohm R.A."/>
            <person name="Kuo A."/>
            <person name="Krutzmann J."/>
            <person name="Morin E."/>
            <person name="Arend M."/>
            <person name="Barry K.W."/>
            <person name="Binder M."/>
            <person name="Choi C."/>
            <person name="Clum A."/>
            <person name="Copeland A."/>
            <person name="Grisel N."/>
            <person name="Haridas S."/>
            <person name="Kipfer T."/>
            <person name="LaButti K."/>
            <person name="Lindquist E."/>
            <person name="Lipzen A."/>
            <person name="Maire R."/>
            <person name="Meier B."/>
            <person name="Mihaltcheva S."/>
            <person name="Molinier V."/>
            <person name="Murat C."/>
            <person name="Poggeler S."/>
            <person name="Quandt C.A."/>
            <person name="Sperisen C."/>
            <person name="Tritt A."/>
            <person name="Tisserant E."/>
            <person name="Crous P.W."/>
            <person name="Henrissat B."/>
            <person name="Nehls U."/>
            <person name="Egli S."/>
            <person name="Spatafora J.W."/>
            <person name="Grigoriev I.V."/>
            <person name="Martin F.M."/>
        </authorList>
    </citation>
    <scope>NUCLEOTIDE SEQUENCE [LARGE SCALE GENOMIC DNA]</scope>
    <source>
        <strain evidence="1 2">CBS 207.34</strain>
    </source>
</reference>